<sequence length="208" mass="23095">MMGCKELRADPVVRLRRTSQGCSISPCELCQQPASIYCPWDEANLCDLCDEKVHSANFLVARHTRNILCLRCGKPIHHSVSTGCRIQSSLLAQDLLCRSCTLYSNVTPCHEQKSECAVDTASTAESCCIDAYEDDHSGSSYESTPQLHSVGTMRRMKFGALTTSLSQETVTIVQEEGQGDSEDISYGCSSSLQQQQDSHPCKRRKRHR</sequence>
<evidence type="ECO:0000259" key="4">
    <source>
        <dbReference type="SMART" id="SM00336"/>
    </source>
</evidence>
<keyword evidence="1" id="KW-0479">Metal-binding</keyword>
<dbReference type="AlphaFoldDB" id="A0A8T2UTS8"/>
<dbReference type="PANTHER" id="PTHR31717:SF81">
    <property type="entry name" value="B-BOX ZINC FINGER PROTEIN 32-LIKE"/>
    <property type="match status" value="1"/>
</dbReference>
<dbReference type="OrthoDB" id="153872at2759"/>
<dbReference type="InterPro" id="IPR000315">
    <property type="entry name" value="Znf_B-box"/>
</dbReference>
<proteinExistence type="predicted"/>
<feature type="domain" description="B box-type" evidence="4">
    <location>
        <begin position="22"/>
        <end position="68"/>
    </location>
</feature>
<keyword evidence="6" id="KW-1185">Reference proteome</keyword>
<dbReference type="EMBL" id="CM035409">
    <property type="protein sequence ID" value="KAH7439621.1"/>
    <property type="molecule type" value="Genomic_DNA"/>
</dbReference>
<organism evidence="5 6">
    <name type="scientific">Ceratopteris richardii</name>
    <name type="common">Triangle waterfern</name>
    <dbReference type="NCBI Taxonomy" id="49495"/>
    <lineage>
        <taxon>Eukaryota</taxon>
        <taxon>Viridiplantae</taxon>
        <taxon>Streptophyta</taxon>
        <taxon>Embryophyta</taxon>
        <taxon>Tracheophyta</taxon>
        <taxon>Polypodiopsida</taxon>
        <taxon>Polypodiidae</taxon>
        <taxon>Polypodiales</taxon>
        <taxon>Pteridineae</taxon>
        <taxon>Pteridaceae</taxon>
        <taxon>Parkerioideae</taxon>
        <taxon>Ceratopteris</taxon>
    </lineage>
</organism>
<evidence type="ECO:0000313" key="5">
    <source>
        <dbReference type="EMBL" id="KAH7439621.1"/>
    </source>
</evidence>
<evidence type="ECO:0000256" key="2">
    <source>
        <dbReference type="ARBA" id="ARBA00022833"/>
    </source>
</evidence>
<dbReference type="CDD" id="cd19821">
    <property type="entry name" value="Bbox1_BBX-like"/>
    <property type="match status" value="1"/>
</dbReference>
<dbReference type="Proteomes" id="UP000825935">
    <property type="component" value="Chromosome 4"/>
</dbReference>
<comment type="caution">
    <text evidence="5">The sequence shown here is derived from an EMBL/GenBank/DDBJ whole genome shotgun (WGS) entry which is preliminary data.</text>
</comment>
<dbReference type="GO" id="GO:0008270">
    <property type="term" value="F:zinc ion binding"/>
    <property type="evidence" value="ECO:0007669"/>
    <property type="project" value="InterPro"/>
</dbReference>
<reference evidence="5" key="1">
    <citation type="submission" date="2021-08" db="EMBL/GenBank/DDBJ databases">
        <title>WGS assembly of Ceratopteris richardii.</title>
        <authorList>
            <person name="Marchant D.B."/>
            <person name="Chen G."/>
            <person name="Jenkins J."/>
            <person name="Shu S."/>
            <person name="Leebens-Mack J."/>
            <person name="Grimwood J."/>
            <person name="Schmutz J."/>
            <person name="Soltis P."/>
            <person name="Soltis D."/>
            <person name="Chen Z.-H."/>
        </authorList>
    </citation>
    <scope>NUCLEOTIDE SEQUENCE</scope>
    <source>
        <strain evidence="5">Whitten #5841</strain>
        <tissue evidence="5">Leaf</tissue>
    </source>
</reference>
<evidence type="ECO:0000313" key="6">
    <source>
        <dbReference type="Proteomes" id="UP000825935"/>
    </source>
</evidence>
<protein>
    <recommendedName>
        <fullName evidence="4">B box-type domain-containing protein</fullName>
    </recommendedName>
</protein>
<name>A0A8T2UTS8_CERRI</name>
<dbReference type="InterPro" id="IPR049808">
    <property type="entry name" value="CONSTANS-like_Bbox1"/>
</dbReference>
<keyword evidence="2" id="KW-0862">Zinc</keyword>
<dbReference type="SMART" id="SM00336">
    <property type="entry name" value="BBOX"/>
    <property type="match status" value="1"/>
</dbReference>
<evidence type="ECO:0000256" key="3">
    <source>
        <dbReference type="SAM" id="MobiDB-lite"/>
    </source>
</evidence>
<feature type="compositionally biased region" description="Polar residues" evidence="3">
    <location>
        <begin position="187"/>
        <end position="198"/>
    </location>
</feature>
<accession>A0A8T2UTS8</accession>
<evidence type="ECO:0000256" key="1">
    <source>
        <dbReference type="ARBA" id="ARBA00022723"/>
    </source>
</evidence>
<feature type="region of interest" description="Disordered" evidence="3">
    <location>
        <begin position="176"/>
        <end position="208"/>
    </location>
</feature>
<gene>
    <name evidence="5" type="ORF">KP509_04G069100</name>
</gene>
<dbReference type="PANTHER" id="PTHR31717">
    <property type="entry name" value="ZINC FINGER PROTEIN CONSTANS-LIKE 10"/>
    <property type="match status" value="1"/>
</dbReference>